<dbReference type="AlphaFoldDB" id="A0A345E7R9"/>
<dbReference type="EMBL" id="CP031151">
    <property type="protein sequence ID" value="AXG08241.1"/>
    <property type="molecule type" value="Genomic_DNA"/>
</dbReference>
<evidence type="ECO:0000256" key="1">
    <source>
        <dbReference type="SAM" id="MobiDB-lite"/>
    </source>
</evidence>
<dbReference type="Gene3D" id="2.40.50.140">
    <property type="entry name" value="Nucleic acid-binding proteins"/>
    <property type="match status" value="1"/>
</dbReference>
<gene>
    <name evidence="3" type="ORF">DU500_17265</name>
</gene>
<feature type="compositionally biased region" description="Low complexity" evidence="1">
    <location>
        <begin position="92"/>
        <end position="103"/>
    </location>
</feature>
<keyword evidence="4" id="KW-1185">Reference proteome</keyword>
<accession>A0A345E7R9</accession>
<feature type="domain" description="TRAM" evidence="2">
    <location>
        <begin position="107"/>
        <end position="166"/>
    </location>
</feature>
<dbReference type="SUPFAM" id="SSF50249">
    <property type="entry name" value="Nucleic acid-binding proteins"/>
    <property type="match status" value="1"/>
</dbReference>
<evidence type="ECO:0000313" key="3">
    <source>
        <dbReference type="EMBL" id="AXG08241.1"/>
    </source>
</evidence>
<keyword evidence="3" id="KW-0614">Plasmid</keyword>
<proteinExistence type="predicted"/>
<sequence length="167" mass="17751">MMDSSTPLCLFTGRVEARDGEYVVTVPEQEVELGALEPGESYRVGVYPGVNTSSPASPASSVTKDRDGGEVQTTQRRAEPQPPRNGTPGAETSAPATSTDDTSNQPPVTEGETLQLDIEDVGDQGDGLARVGPGYVVFVPDTEIGQQPLVRIETVRENFAFAEVVKE</sequence>
<dbReference type="InterPro" id="IPR012340">
    <property type="entry name" value="NA-bd_OB-fold"/>
</dbReference>
<dbReference type="KEGG" id="haj:DU500_17265"/>
<name>A0A345E7R9_9EURY</name>
<dbReference type="Pfam" id="PF01938">
    <property type="entry name" value="TRAM"/>
    <property type="match status" value="1"/>
</dbReference>
<dbReference type="Proteomes" id="UP000253273">
    <property type="component" value="Plasmid pCBA1113-01"/>
</dbReference>
<protein>
    <submittedName>
        <fullName evidence="3">TRAM domain-containing protein</fullName>
    </submittedName>
</protein>
<organism evidence="3 4">
    <name type="scientific">Haloplanus rubicundus</name>
    <dbReference type="NCBI Taxonomy" id="1547898"/>
    <lineage>
        <taxon>Archaea</taxon>
        <taxon>Methanobacteriati</taxon>
        <taxon>Methanobacteriota</taxon>
        <taxon>Stenosarchaea group</taxon>
        <taxon>Halobacteria</taxon>
        <taxon>Halobacteriales</taxon>
        <taxon>Haloferacaceae</taxon>
        <taxon>Haloplanus</taxon>
    </lineage>
</organism>
<reference evidence="3 4" key="1">
    <citation type="submission" date="2018-07" db="EMBL/GenBank/DDBJ databases">
        <title>Genome sequences of Haloplanus sp. CBA1113.</title>
        <authorList>
            <person name="Kim Y.B."/>
            <person name="Roh S.W."/>
        </authorList>
    </citation>
    <scope>NUCLEOTIDE SEQUENCE [LARGE SCALE GENOMIC DNA]</scope>
    <source>
        <strain evidence="3 4">CBA1113</strain>
        <plasmid evidence="3 4">pCBA1113-01</plasmid>
    </source>
</reference>
<dbReference type="PROSITE" id="PS50926">
    <property type="entry name" value="TRAM"/>
    <property type="match status" value="1"/>
</dbReference>
<geneLocation type="plasmid" evidence="3 4">
    <name>pCBA1113-01</name>
</geneLocation>
<evidence type="ECO:0000313" key="4">
    <source>
        <dbReference type="Proteomes" id="UP000253273"/>
    </source>
</evidence>
<evidence type="ECO:0000259" key="2">
    <source>
        <dbReference type="PROSITE" id="PS50926"/>
    </source>
</evidence>
<dbReference type="InterPro" id="IPR002792">
    <property type="entry name" value="TRAM_dom"/>
</dbReference>
<feature type="region of interest" description="Disordered" evidence="1">
    <location>
        <begin position="36"/>
        <end position="115"/>
    </location>
</feature>